<evidence type="ECO:0000313" key="1">
    <source>
        <dbReference type="EMBL" id="KAH3786044.1"/>
    </source>
</evidence>
<evidence type="ECO:0000313" key="2">
    <source>
        <dbReference type="Proteomes" id="UP000828390"/>
    </source>
</evidence>
<reference evidence="1" key="2">
    <citation type="submission" date="2020-11" db="EMBL/GenBank/DDBJ databases">
        <authorList>
            <person name="McCartney M.A."/>
            <person name="Auch B."/>
            <person name="Kono T."/>
            <person name="Mallez S."/>
            <person name="Becker A."/>
            <person name="Gohl D.M."/>
            <person name="Silverstein K.A.T."/>
            <person name="Koren S."/>
            <person name="Bechman K.B."/>
            <person name="Herman A."/>
            <person name="Abrahante J.E."/>
            <person name="Garbe J."/>
        </authorList>
    </citation>
    <scope>NUCLEOTIDE SEQUENCE</scope>
    <source>
        <strain evidence="1">Duluth1</strain>
        <tissue evidence="1">Whole animal</tissue>
    </source>
</reference>
<dbReference type="Proteomes" id="UP000828390">
    <property type="component" value="Unassembled WGS sequence"/>
</dbReference>
<gene>
    <name evidence="1" type="ORF">DPMN_164145</name>
</gene>
<comment type="caution">
    <text evidence="1">The sequence shown here is derived from an EMBL/GenBank/DDBJ whole genome shotgun (WGS) entry which is preliminary data.</text>
</comment>
<sequence length="80" mass="8927">MPLQGRMIRGMNQCDSPGLLIEVQSLIEGLGPGTDPGPSRMMWGLRGKKTKQQGCPMCGLRAQSIKHHVEAWQFLPVFHR</sequence>
<name>A0A9D4EUN4_DREPO</name>
<organism evidence="1 2">
    <name type="scientific">Dreissena polymorpha</name>
    <name type="common">Zebra mussel</name>
    <name type="synonym">Mytilus polymorpha</name>
    <dbReference type="NCBI Taxonomy" id="45954"/>
    <lineage>
        <taxon>Eukaryota</taxon>
        <taxon>Metazoa</taxon>
        <taxon>Spiralia</taxon>
        <taxon>Lophotrochozoa</taxon>
        <taxon>Mollusca</taxon>
        <taxon>Bivalvia</taxon>
        <taxon>Autobranchia</taxon>
        <taxon>Heteroconchia</taxon>
        <taxon>Euheterodonta</taxon>
        <taxon>Imparidentia</taxon>
        <taxon>Neoheterodontei</taxon>
        <taxon>Myida</taxon>
        <taxon>Dreissenoidea</taxon>
        <taxon>Dreissenidae</taxon>
        <taxon>Dreissena</taxon>
    </lineage>
</organism>
<dbReference type="AlphaFoldDB" id="A0A9D4EUN4"/>
<proteinExistence type="predicted"/>
<accession>A0A9D4EUN4</accession>
<protein>
    <submittedName>
        <fullName evidence="1">Uncharacterized protein</fullName>
    </submittedName>
</protein>
<dbReference type="EMBL" id="JAIWYP010000008">
    <property type="protein sequence ID" value="KAH3786044.1"/>
    <property type="molecule type" value="Genomic_DNA"/>
</dbReference>
<keyword evidence="2" id="KW-1185">Reference proteome</keyword>
<reference evidence="1" key="1">
    <citation type="journal article" date="2019" name="bioRxiv">
        <title>The Genome of the Zebra Mussel, Dreissena polymorpha: A Resource for Invasive Species Research.</title>
        <authorList>
            <person name="McCartney M.A."/>
            <person name="Auch B."/>
            <person name="Kono T."/>
            <person name="Mallez S."/>
            <person name="Zhang Y."/>
            <person name="Obille A."/>
            <person name="Becker A."/>
            <person name="Abrahante J.E."/>
            <person name="Garbe J."/>
            <person name="Badalamenti J.P."/>
            <person name="Herman A."/>
            <person name="Mangelson H."/>
            <person name="Liachko I."/>
            <person name="Sullivan S."/>
            <person name="Sone E.D."/>
            <person name="Koren S."/>
            <person name="Silverstein K.A.T."/>
            <person name="Beckman K.B."/>
            <person name="Gohl D.M."/>
        </authorList>
    </citation>
    <scope>NUCLEOTIDE SEQUENCE</scope>
    <source>
        <strain evidence="1">Duluth1</strain>
        <tissue evidence="1">Whole animal</tissue>
    </source>
</reference>